<dbReference type="Proteomes" id="UP000274131">
    <property type="component" value="Unassembled WGS sequence"/>
</dbReference>
<name>A0A0N4VII1_ENTVE</name>
<accession>A0A0N4VII1</accession>
<reference evidence="3" key="1">
    <citation type="submission" date="2017-02" db="UniProtKB">
        <authorList>
            <consortium name="WormBaseParasite"/>
        </authorList>
    </citation>
    <scope>IDENTIFICATION</scope>
</reference>
<evidence type="ECO:0000313" key="2">
    <source>
        <dbReference type="Proteomes" id="UP000274131"/>
    </source>
</evidence>
<keyword evidence="2" id="KW-1185">Reference proteome</keyword>
<protein>
    <submittedName>
        <fullName evidence="1 3">Uncharacterized protein</fullName>
    </submittedName>
</protein>
<dbReference type="WBParaSite" id="EVEC_0001063401-mRNA-1">
    <property type="protein sequence ID" value="EVEC_0001063401-mRNA-1"/>
    <property type="gene ID" value="EVEC_0001063401"/>
</dbReference>
<dbReference type="AlphaFoldDB" id="A0A0N4VII1"/>
<evidence type="ECO:0000313" key="3">
    <source>
        <dbReference type="WBParaSite" id="EVEC_0001063401-mRNA-1"/>
    </source>
</evidence>
<gene>
    <name evidence="1" type="ORF">EVEC_LOCUS9977</name>
</gene>
<proteinExistence type="predicted"/>
<organism evidence="3">
    <name type="scientific">Enterobius vermicularis</name>
    <name type="common">Human pinworm</name>
    <dbReference type="NCBI Taxonomy" id="51028"/>
    <lineage>
        <taxon>Eukaryota</taxon>
        <taxon>Metazoa</taxon>
        <taxon>Ecdysozoa</taxon>
        <taxon>Nematoda</taxon>
        <taxon>Chromadorea</taxon>
        <taxon>Rhabditida</taxon>
        <taxon>Spirurina</taxon>
        <taxon>Oxyuridomorpha</taxon>
        <taxon>Oxyuroidea</taxon>
        <taxon>Oxyuridae</taxon>
        <taxon>Enterobius</taxon>
    </lineage>
</organism>
<sequence length="110" mass="12728">MTGFKNEFIKLVGYQGEGRTIQSKPNCRGAILGLRNLKQRRIAMNPIPKPSADCLSEVVVDHRRPPHYTRQPLYHGIDSPPPGYDEALLQEFIQECQNHRIPAYTEYFFR</sequence>
<dbReference type="EMBL" id="UXUI01010429">
    <property type="protein sequence ID" value="VDD95226.1"/>
    <property type="molecule type" value="Genomic_DNA"/>
</dbReference>
<evidence type="ECO:0000313" key="1">
    <source>
        <dbReference type="EMBL" id="VDD95226.1"/>
    </source>
</evidence>
<reference evidence="1 2" key="2">
    <citation type="submission" date="2018-10" db="EMBL/GenBank/DDBJ databases">
        <authorList>
            <consortium name="Pathogen Informatics"/>
        </authorList>
    </citation>
    <scope>NUCLEOTIDE SEQUENCE [LARGE SCALE GENOMIC DNA]</scope>
</reference>